<gene>
    <name evidence="2" type="ORF">Pyn_19629</name>
</gene>
<dbReference type="Proteomes" id="UP000250321">
    <property type="component" value="Unassembled WGS sequence"/>
</dbReference>
<evidence type="ECO:0000256" key="1">
    <source>
        <dbReference type="SAM" id="MobiDB-lite"/>
    </source>
</evidence>
<sequence length="70" mass="7449">MSVLYCLVVGLGTTSFGHFGDTSRLYEAGGRRGKQKPSSSEEPKPGLGVEPTKLGWPEGKSRPSSSPRGR</sequence>
<dbReference type="EMBL" id="PJQY01000308">
    <property type="protein sequence ID" value="PQQ13291.1"/>
    <property type="molecule type" value="Genomic_DNA"/>
</dbReference>
<proteinExistence type="predicted"/>
<comment type="caution">
    <text evidence="2">The sequence shown here is derived from an EMBL/GenBank/DDBJ whole genome shotgun (WGS) entry which is preliminary data.</text>
</comment>
<organism evidence="2 3">
    <name type="scientific">Prunus yedoensis var. nudiflora</name>
    <dbReference type="NCBI Taxonomy" id="2094558"/>
    <lineage>
        <taxon>Eukaryota</taxon>
        <taxon>Viridiplantae</taxon>
        <taxon>Streptophyta</taxon>
        <taxon>Embryophyta</taxon>
        <taxon>Tracheophyta</taxon>
        <taxon>Spermatophyta</taxon>
        <taxon>Magnoliopsida</taxon>
        <taxon>eudicotyledons</taxon>
        <taxon>Gunneridae</taxon>
        <taxon>Pentapetalae</taxon>
        <taxon>rosids</taxon>
        <taxon>fabids</taxon>
        <taxon>Rosales</taxon>
        <taxon>Rosaceae</taxon>
        <taxon>Amygdaloideae</taxon>
        <taxon>Amygdaleae</taxon>
        <taxon>Prunus</taxon>
    </lineage>
</organism>
<name>A0A314Z950_PRUYE</name>
<accession>A0A314Z950</accession>
<feature type="region of interest" description="Disordered" evidence="1">
    <location>
        <begin position="14"/>
        <end position="70"/>
    </location>
</feature>
<reference evidence="2 3" key="1">
    <citation type="submission" date="2018-02" db="EMBL/GenBank/DDBJ databases">
        <title>Draft genome of wild Prunus yedoensis var. nudiflora.</title>
        <authorList>
            <person name="Baek S."/>
            <person name="Kim J.-H."/>
            <person name="Choi K."/>
            <person name="Kim G.-B."/>
            <person name="Cho A."/>
            <person name="Jang H."/>
            <person name="Shin C.-H."/>
            <person name="Yu H.-J."/>
            <person name="Mun J.-H."/>
        </authorList>
    </citation>
    <scope>NUCLEOTIDE SEQUENCE [LARGE SCALE GENOMIC DNA]</scope>
    <source>
        <strain evidence="3">cv. Jeju island</strain>
        <tissue evidence="2">Leaf</tissue>
    </source>
</reference>
<evidence type="ECO:0000313" key="3">
    <source>
        <dbReference type="Proteomes" id="UP000250321"/>
    </source>
</evidence>
<protein>
    <submittedName>
        <fullName evidence="2">Uncharacterized protein</fullName>
    </submittedName>
</protein>
<keyword evidence="3" id="KW-1185">Reference proteome</keyword>
<evidence type="ECO:0000313" key="2">
    <source>
        <dbReference type="EMBL" id="PQQ13291.1"/>
    </source>
</evidence>
<dbReference type="AlphaFoldDB" id="A0A314Z950"/>